<keyword evidence="2" id="KW-0472">Membrane</keyword>
<sequence>MSRRSRLRRITAAALGGLILVTLTLVGMAPASAEDGNGKLLLVLDSSGSMKEKAGDGKTKIEAAKTALNNVVDALPDQAQVGMRVYGATVFDRKDEGACQDTQLVVPIGTGNQAKLKAAIGKYKPYGETPIAYSLEQAAKDLGTEGQRTILLVSDGEETCVPDPCPVAQKIADAGIDLKIDVVGFNVSGKAERQLRCVADKGNGDYYDADDTEELEESLSRLSTRAFRPFRLGGTPITGSDEPATAPDLGPGSWLDKLPTEAEAVKYYRLKRTKAQSTFWIGASLQAPSSRTQLAMKLVLPEDLDETCGWAYPSALGGKHSRMLLSGVVSSHSKDKDCLAATEFLLHVGFTDFSDSLAGQKFQLRVYEEPPVSTRVGLPAEVDDPHWQSMAPRNPKTIQPGSSFADAPTITSGTYKVDVMPGEIQTFKVKADWGQRIQVLGQIAKLAKADEWVARGARRYSVGVLSPYGGPAKAIFGKGEPAGYQSIVSRQGNEVAVQTKEVRWANRDGSGDEQNNALAGEFYVTIQLDREAEDEPAFALPMTLTVGVIGTPNGAPQYANDAPPPAETPSPSATPSSEPPASESPEPPASQPASNPPASGNGQPGDGGSGEGTENDGRTGPPAGLTAALVTGAVVLVGGGTGLLVWLRRH</sequence>
<proteinExistence type="predicted"/>
<dbReference type="SUPFAM" id="SSF53300">
    <property type="entry name" value="vWA-like"/>
    <property type="match status" value="1"/>
</dbReference>
<dbReference type="InterPro" id="IPR002035">
    <property type="entry name" value="VWF_A"/>
</dbReference>
<feature type="region of interest" description="Disordered" evidence="1">
    <location>
        <begin position="233"/>
        <end position="252"/>
    </location>
</feature>
<reference evidence="4 5" key="1">
    <citation type="submission" date="2020-07" db="EMBL/GenBank/DDBJ databases">
        <title>Sequencing the genomes of 1000 actinobacteria strains.</title>
        <authorList>
            <person name="Klenk H.-P."/>
        </authorList>
    </citation>
    <scope>NUCLEOTIDE SEQUENCE [LARGE SCALE GENOMIC DNA]</scope>
    <source>
        <strain evidence="4 5">DSM 22083</strain>
    </source>
</reference>
<dbReference type="AlphaFoldDB" id="A0A7Y9I3J2"/>
<dbReference type="SMART" id="SM00327">
    <property type="entry name" value="VWA"/>
    <property type="match status" value="1"/>
</dbReference>
<gene>
    <name evidence="4" type="ORF">BKA15_000891</name>
</gene>
<evidence type="ECO:0000313" key="4">
    <source>
        <dbReference type="EMBL" id="NYE69562.1"/>
    </source>
</evidence>
<organism evidence="4 5">
    <name type="scientific">Microlunatus parietis</name>
    <dbReference type="NCBI Taxonomy" id="682979"/>
    <lineage>
        <taxon>Bacteria</taxon>
        <taxon>Bacillati</taxon>
        <taxon>Actinomycetota</taxon>
        <taxon>Actinomycetes</taxon>
        <taxon>Propionibacteriales</taxon>
        <taxon>Propionibacteriaceae</taxon>
        <taxon>Microlunatus</taxon>
    </lineage>
</organism>
<feature type="compositionally biased region" description="Low complexity" evidence="1">
    <location>
        <begin position="569"/>
        <end position="584"/>
    </location>
</feature>
<dbReference type="Gene3D" id="3.40.50.410">
    <property type="entry name" value="von Willebrand factor, type A domain"/>
    <property type="match status" value="1"/>
</dbReference>
<keyword evidence="2" id="KW-0812">Transmembrane</keyword>
<dbReference type="Proteomes" id="UP000569914">
    <property type="component" value="Unassembled WGS sequence"/>
</dbReference>
<feature type="region of interest" description="Disordered" evidence="1">
    <location>
        <begin position="553"/>
        <end position="625"/>
    </location>
</feature>
<accession>A0A7Y9I3J2</accession>
<evidence type="ECO:0000256" key="2">
    <source>
        <dbReference type="SAM" id="Phobius"/>
    </source>
</evidence>
<feature type="transmembrane region" description="Helical" evidence="2">
    <location>
        <begin position="625"/>
        <end position="647"/>
    </location>
</feature>
<keyword evidence="5" id="KW-1185">Reference proteome</keyword>
<feature type="compositionally biased region" description="Gly residues" evidence="1">
    <location>
        <begin position="602"/>
        <end position="611"/>
    </location>
</feature>
<dbReference type="PROSITE" id="PS50234">
    <property type="entry name" value="VWFA"/>
    <property type="match status" value="1"/>
</dbReference>
<feature type="domain" description="VWFA" evidence="3">
    <location>
        <begin position="39"/>
        <end position="222"/>
    </location>
</feature>
<name>A0A7Y9I3J2_9ACTN</name>
<evidence type="ECO:0000256" key="1">
    <source>
        <dbReference type="SAM" id="MobiDB-lite"/>
    </source>
</evidence>
<dbReference type="RefSeq" id="WP_179748415.1">
    <property type="nucleotide sequence ID" value="NZ_JACCBU010000001.1"/>
</dbReference>
<dbReference type="EMBL" id="JACCBU010000001">
    <property type="protein sequence ID" value="NYE69562.1"/>
    <property type="molecule type" value="Genomic_DNA"/>
</dbReference>
<keyword evidence="2" id="KW-1133">Transmembrane helix</keyword>
<dbReference type="InterPro" id="IPR036465">
    <property type="entry name" value="vWFA_dom_sf"/>
</dbReference>
<evidence type="ECO:0000313" key="5">
    <source>
        <dbReference type="Proteomes" id="UP000569914"/>
    </source>
</evidence>
<dbReference type="Pfam" id="PF00092">
    <property type="entry name" value="VWA"/>
    <property type="match status" value="1"/>
</dbReference>
<evidence type="ECO:0000259" key="3">
    <source>
        <dbReference type="PROSITE" id="PS50234"/>
    </source>
</evidence>
<comment type="caution">
    <text evidence="4">The sequence shown here is derived from an EMBL/GenBank/DDBJ whole genome shotgun (WGS) entry which is preliminary data.</text>
</comment>
<feature type="compositionally biased region" description="Low complexity" evidence="1">
    <location>
        <begin position="591"/>
        <end position="601"/>
    </location>
</feature>
<protein>
    <submittedName>
        <fullName evidence="4">Ca-activated chloride channel family protein</fullName>
    </submittedName>
</protein>